<dbReference type="PATRIC" id="fig|1457173.3.peg.1820"/>
<evidence type="ECO:0000313" key="4">
    <source>
        <dbReference type="Proteomes" id="UP000020766"/>
    </source>
</evidence>
<dbReference type="EMBL" id="JBOK01000009">
    <property type="protein sequence ID" value="EXU80159.1"/>
    <property type="molecule type" value="Genomic_DNA"/>
</dbReference>
<dbReference type="STRING" id="225991.MA05_05045"/>
<dbReference type="Gene3D" id="2.40.160.210">
    <property type="entry name" value="Acyl-CoA thioesterase, double hotdog domain"/>
    <property type="match status" value="1"/>
</dbReference>
<evidence type="ECO:0000313" key="3">
    <source>
        <dbReference type="EMBL" id="EXU80159.1"/>
    </source>
</evidence>
<feature type="domain" description="Acyl-CoA thioesterase-like N-terminal HotDog" evidence="1">
    <location>
        <begin position="39"/>
        <end position="122"/>
    </location>
</feature>
<dbReference type="Proteomes" id="UP000020766">
    <property type="component" value="Unassembled WGS sequence"/>
</dbReference>
<dbReference type="InterPro" id="IPR049449">
    <property type="entry name" value="TesB_ACOT8-like_N"/>
</dbReference>
<proteinExistence type="predicted"/>
<name>A0A014MPS4_9BURK</name>
<dbReference type="Pfam" id="PF20789">
    <property type="entry name" value="4HBT_3C"/>
    <property type="match status" value="1"/>
</dbReference>
<protein>
    <submittedName>
        <fullName evidence="3">Acyl-CoA thioesterase</fullName>
    </submittedName>
</protein>
<dbReference type="AlphaFoldDB" id="A0A014MPS4"/>
<evidence type="ECO:0000259" key="2">
    <source>
        <dbReference type="Pfam" id="PF20789"/>
    </source>
</evidence>
<reference evidence="3 4" key="1">
    <citation type="submission" date="2014-01" db="EMBL/GenBank/DDBJ databases">
        <title>Interspecies Systems Biology Uncovers Metabolites Affecting C. elegans Gene Expression and Life History Traits.</title>
        <authorList>
            <person name="Watson E."/>
            <person name="Macneil L.T."/>
            <person name="Ritter A.D."/>
            <person name="Yilmaz L.S."/>
            <person name="Rosebrock A.P."/>
            <person name="Caudy A.A."/>
            <person name="Walhout A.J."/>
        </authorList>
    </citation>
    <scope>NUCLEOTIDE SEQUENCE [LARGE SCALE GENOMIC DNA]</scope>
    <source>
        <strain evidence="3 4">DA1877</strain>
    </source>
</reference>
<dbReference type="InterPro" id="IPR029069">
    <property type="entry name" value="HotDog_dom_sf"/>
</dbReference>
<dbReference type="InterPro" id="IPR049450">
    <property type="entry name" value="ACOT8-like_C"/>
</dbReference>
<gene>
    <name evidence="3" type="ORF">AX13_17880</name>
</gene>
<feature type="domain" description="Acyl-CoA thioesterase-like C-terminal" evidence="2">
    <location>
        <begin position="147"/>
        <end position="282"/>
    </location>
</feature>
<dbReference type="RefSeq" id="WP_051519478.1">
    <property type="nucleotide sequence ID" value="NZ_JBOK01000009.1"/>
</dbReference>
<accession>A0A014MPS4</accession>
<keyword evidence="4" id="KW-1185">Reference proteome</keyword>
<comment type="caution">
    <text evidence="3">The sequence shown here is derived from an EMBL/GenBank/DDBJ whole genome shotgun (WGS) entry which is preliminary data.</text>
</comment>
<organism evidence="3 4">
    <name type="scientific">Comamonas aquatica DA1877</name>
    <dbReference type="NCBI Taxonomy" id="1457173"/>
    <lineage>
        <taxon>Bacteria</taxon>
        <taxon>Pseudomonadati</taxon>
        <taxon>Pseudomonadota</taxon>
        <taxon>Betaproteobacteria</taxon>
        <taxon>Burkholderiales</taxon>
        <taxon>Comamonadaceae</taxon>
        <taxon>Comamonas</taxon>
    </lineage>
</organism>
<dbReference type="InterPro" id="IPR042171">
    <property type="entry name" value="Acyl-CoA_hotdog"/>
</dbReference>
<sequence>MNTPQAPEPGTTPGAHPLDMALRLIPEHDGSARGVAPAAYWNMVGPYGGITVAQMLQAVLQHPERLGDPLSITVNFAGPVEAGDVRIEAVPVRTNRSTQHWTVSMGQRDAQGAFVVSTTATVITAVRRDTFSVDDLPRPAMPDPMRCERFDTRGAMEWLQRYDMRVVQGAIPKTWDDSGHESLSQLWVRDDPPRPLDFVALSALCDVFYPRVWLRRARRVPAGTVGMTIYFHADAAQLARQGDKHLLAQASAQAFRNGFFDQTAQLWDSEGVLLATSHQIVYYKE</sequence>
<dbReference type="Pfam" id="PF13622">
    <property type="entry name" value="4HBT_3"/>
    <property type="match status" value="1"/>
</dbReference>
<dbReference type="SUPFAM" id="SSF54637">
    <property type="entry name" value="Thioesterase/thiol ester dehydrase-isomerase"/>
    <property type="match status" value="2"/>
</dbReference>
<evidence type="ECO:0000259" key="1">
    <source>
        <dbReference type="Pfam" id="PF13622"/>
    </source>
</evidence>